<dbReference type="Gene3D" id="1.10.10.60">
    <property type="entry name" value="Homeodomain-like"/>
    <property type="match status" value="1"/>
</dbReference>
<feature type="domain" description="HTH araC/xylS-type" evidence="5">
    <location>
        <begin position="212"/>
        <end position="314"/>
    </location>
</feature>
<dbReference type="GO" id="GO:0003700">
    <property type="term" value="F:DNA-binding transcription factor activity"/>
    <property type="evidence" value="ECO:0007669"/>
    <property type="project" value="InterPro"/>
</dbReference>
<evidence type="ECO:0000256" key="2">
    <source>
        <dbReference type="ARBA" id="ARBA00023125"/>
    </source>
</evidence>
<dbReference type="InterPro" id="IPR037923">
    <property type="entry name" value="HTH-like"/>
</dbReference>
<keyword evidence="1" id="KW-0805">Transcription regulation</keyword>
<dbReference type="SUPFAM" id="SSF46689">
    <property type="entry name" value="Homeodomain-like"/>
    <property type="match status" value="2"/>
</dbReference>
<evidence type="ECO:0000256" key="4">
    <source>
        <dbReference type="ARBA" id="ARBA00023163"/>
    </source>
</evidence>
<dbReference type="PANTHER" id="PTHR46796">
    <property type="entry name" value="HTH-TYPE TRANSCRIPTIONAL ACTIVATOR RHAS-RELATED"/>
    <property type="match status" value="1"/>
</dbReference>
<proteinExistence type="predicted"/>
<dbReference type="Pfam" id="PF12833">
    <property type="entry name" value="HTH_18"/>
    <property type="match status" value="1"/>
</dbReference>
<dbReference type="InterPro" id="IPR020449">
    <property type="entry name" value="Tscrpt_reg_AraC-type_HTH"/>
</dbReference>
<comment type="caution">
    <text evidence="6">The sequence shown here is derived from an EMBL/GenBank/DDBJ whole genome shotgun (WGS) entry which is preliminary data.</text>
</comment>
<dbReference type="InterPro" id="IPR018060">
    <property type="entry name" value="HTH_AraC"/>
</dbReference>
<keyword evidence="2" id="KW-0238">DNA-binding</keyword>
<protein>
    <submittedName>
        <fullName evidence="6">Urease operon transcriptional activator</fullName>
    </submittedName>
</protein>
<dbReference type="InterPro" id="IPR009057">
    <property type="entry name" value="Homeodomain-like_sf"/>
</dbReference>
<dbReference type="SMART" id="SM00342">
    <property type="entry name" value="HTH_ARAC"/>
    <property type="match status" value="1"/>
</dbReference>
<gene>
    <name evidence="6" type="primary">ureR</name>
    <name evidence="6" type="ORF">CA13_39360</name>
</gene>
<keyword evidence="3" id="KW-0010">Activator</keyword>
<dbReference type="GO" id="GO:0043565">
    <property type="term" value="F:sequence-specific DNA binding"/>
    <property type="evidence" value="ECO:0007669"/>
    <property type="project" value="InterPro"/>
</dbReference>
<name>A0A5C5Z7K3_9BACT</name>
<evidence type="ECO:0000256" key="1">
    <source>
        <dbReference type="ARBA" id="ARBA00023015"/>
    </source>
</evidence>
<dbReference type="SUPFAM" id="SSF51215">
    <property type="entry name" value="Regulatory protein AraC"/>
    <property type="match status" value="1"/>
</dbReference>
<evidence type="ECO:0000313" key="6">
    <source>
        <dbReference type="EMBL" id="TWT82473.1"/>
    </source>
</evidence>
<dbReference type="InterPro" id="IPR018062">
    <property type="entry name" value="HTH_AraC-typ_CS"/>
</dbReference>
<reference evidence="6 7" key="1">
    <citation type="submission" date="2019-02" db="EMBL/GenBank/DDBJ databases">
        <title>Deep-cultivation of Planctomycetes and their phenomic and genomic characterization uncovers novel biology.</title>
        <authorList>
            <person name="Wiegand S."/>
            <person name="Jogler M."/>
            <person name="Boedeker C."/>
            <person name="Pinto D."/>
            <person name="Vollmers J."/>
            <person name="Rivas-Marin E."/>
            <person name="Kohn T."/>
            <person name="Peeters S.H."/>
            <person name="Heuer A."/>
            <person name="Rast P."/>
            <person name="Oberbeckmann S."/>
            <person name="Bunk B."/>
            <person name="Jeske O."/>
            <person name="Meyerdierks A."/>
            <person name="Storesund J.E."/>
            <person name="Kallscheuer N."/>
            <person name="Luecker S."/>
            <person name="Lage O.M."/>
            <person name="Pohl T."/>
            <person name="Merkel B.J."/>
            <person name="Hornburger P."/>
            <person name="Mueller R.-W."/>
            <person name="Bruemmer F."/>
            <person name="Labrenz M."/>
            <person name="Spormann A.M."/>
            <person name="Op Den Camp H."/>
            <person name="Overmann J."/>
            <person name="Amann R."/>
            <person name="Jetten M.S.M."/>
            <person name="Mascher T."/>
            <person name="Medema M.H."/>
            <person name="Devos D.P."/>
            <person name="Kaster A.-K."/>
            <person name="Ovreas L."/>
            <person name="Rohde M."/>
            <person name="Galperin M.Y."/>
            <person name="Jogler C."/>
        </authorList>
    </citation>
    <scope>NUCLEOTIDE SEQUENCE [LARGE SCALE GENOMIC DNA]</scope>
    <source>
        <strain evidence="6 7">CA13</strain>
    </source>
</reference>
<accession>A0A5C5Z7K3</accession>
<organism evidence="6 7">
    <name type="scientific">Novipirellula herctigrandis</name>
    <dbReference type="NCBI Taxonomy" id="2527986"/>
    <lineage>
        <taxon>Bacteria</taxon>
        <taxon>Pseudomonadati</taxon>
        <taxon>Planctomycetota</taxon>
        <taxon>Planctomycetia</taxon>
        <taxon>Pirellulales</taxon>
        <taxon>Pirellulaceae</taxon>
        <taxon>Novipirellula</taxon>
    </lineage>
</organism>
<dbReference type="PANTHER" id="PTHR46796:SF6">
    <property type="entry name" value="ARAC SUBFAMILY"/>
    <property type="match status" value="1"/>
</dbReference>
<dbReference type="EMBL" id="SJPJ01000001">
    <property type="protein sequence ID" value="TWT82473.1"/>
    <property type="molecule type" value="Genomic_DNA"/>
</dbReference>
<evidence type="ECO:0000256" key="3">
    <source>
        <dbReference type="ARBA" id="ARBA00023159"/>
    </source>
</evidence>
<dbReference type="Proteomes" id="UP000315010">
    <property type="component" value="Unassembled WGS sequence"/>
</dbReference>
<keyword evidence="7" id="KW-1185">Reference proteome</keyword>
<dbReference type="PROSITE" id="PS00041">
    <property type="entry name" value="HTH_ARAC_FAMILY_1"/>
    <property type="match status" value="1"/>
</dbReference>
<dbReference type="InterPro" id="IPR050204">
    <property type="entry name" value="AraC_XylS_family_regulators"/>
</dbReference>
<dbReference type="PROSITE" id="PS01124">
    <property type="entry name" value="HTH_ARAC_FAMILY_2"/>
    <property type="match status" value="1"/>
</dbReference>
<sequence length="336" mass="38534">MDVPGHQGREVMRDSNDLWSINIVQTAIVAYRFKWHGYVQYSHMIDAEKRLKLSYLYGGEVLYQPGEALKTRLLTDYEFVYLINGDISYGVGNETYLVPAGGMILGRPGCMEKYRWDTTQRTRHAYCHFAIQEIPNDWPAPKDWPFVSEAPDQLAVSLFLHIMRRIYDHSDWPATAPGKRDCLLVETLIDTFLKPHDEEYRSFERDRPEPVRRALKWLRQRIDDDPRQEFSLADIAKAAGCTPKHLCRVFATSVGYSPAQTGSLLRLQLATTLLTRSNLSVKEIANKCGFADPLYFSRRYKETFGRPPSAVRSDLAKGIPPPAAPLPIDITPRVRW</sequence>
<evidence type="ECO:0000313" key="7">
    <source>
        <dbReference type="Proteomes" id="UP000315010"/>
    </source>
</evidence>
<dbReference type="PRINTS" id="PR00032">
    <property type="entry name" value="HTHARAC"/>
</dbReference>
<evidence type="ECO:0000259" key="5">
    <source>
        <dbReference type="PROSITE" id="PS01124"/>
    </source>
</evidence>
<dbReference type="AlphaFoldDB" id="A0A5C5Z7K3"/>
<keyword evidence="4" id="KW-0804">Transcription</keyword>